<evidence type="ECO:0000313" key="1">
    <source>
        <dbReference type="EMBL" id="MBC3766953.1"/>
    </source>
</evidence>
<dbReference type="EMBL" id="JACNEP010000012">
    <property type="protein sequence ID" value="MBC3766953.1"/>
    <property type="molecule type" value="Genomic_DNA"/>
</dbReference>
<name>A0A8J6IX29_9ALTE</name>
<organism evidence="1 2">
    <name type="scientific">Neptunicella marina</name>
    <dbReference type="NCBI Taxonomy" id="2125989"/>
    <lineage>
        <taxon>Bacteria</taxon>
        <taxon>Pseudomonadati</taxon>
        <taxon>Pseudomonadota</taxon>
        <taxon>Gammaproteobacteria</taxon>
        <taxon>Alteromonadales</taxon>
        <taxon>Alteromonadaceae</taxon>
        <taxon>Neptunicella</taxon>
    </lineage>
</organism>
<proteinExistence type="predicted"/>
<sequence length="128" mass="14607">MTTITHIYDKQRKLVSVTAVGEGTPETIVPMYQKARELAELHNANKVMVDLVGLSLDYDSEHIIDIIYRLIPVVKGLQVARIVDDTNFRQDLIEQLADSHQIHLKNFNNVEDALNWFSTEPQFSEAVD</sequence>
<reference evidence="1" key="1">
    <citation type="journal article" date="2018" name="Int. J. Syst. Evol. Microbiol.">
        <title>Neptunicella marina gen. nov., sp. nov., isolated from surface seawater.</title>
        <authorList>
            <person name="Liu X."/>
            <person name="Lai Q."/>
            <person name="Du Y."/>
            <person name="Zhang X."/>
            <person name="Liu Z."/>
            <person name="Sun F."/>
            <person name="Shao Z."/>
        </authorList>
    </citation>
    <scope>NUCLEOTIDE SEQUENCE</scope>
    <source>
        <strain evidence="1">S27-2</strain>
    </source>
</reference>
<reference evidence="1" key="2">
    <citation type="submission" date="2020-08" db="EMBL/GenBank/DDBJ databases">
        <authorList>
            <person name="Lai Q."/>
        </authorList>
    </citation>
    <scope>NUCLEOTIDE SEQUENCE</scope>
    <source>
        <strain evidence="1">S27-2</strain>
    </source>
</reference>
<keyword evidence="2" id="KW-1185">Reference proteome</keyword>
<gene>
    <name evidence="1" type="ORF">H8B19_13785</name>
</gene>
<dbReference type="RefSeq" id="WP_186507478.1">
    <property type="nucleotide sequence ID" value="NZ_JACNEP010000012.1"/>
</dbReference>
<comment type="caution">
    <text evidence="1">The sequence shown here is derived from an EMBL/GenBank/DDBJ whole genome shotgun (WGS) entry which is preliminary data.</text>
</comment>
<accession>A0A8J6IX29</accession>
<dbReference type="AlphaFoldDB" id="A0A8J6IX29"/>
<evidence type="ECO:0000313" key="2">
    <source>
        <dbReference type="Proteomes" id="UP000601768"/>
    </source>
</evidence>
<dbReference type="Proteomes" id="UP000601768">
    <property type="component" value="Unassembled WGS sequence"/>
</dbReference>
<protein>
    <submittedName>
        <fullName evidence="1">Uncharacterized protein</fullName>
    </submittedName>
</protein>